<evidence type="ECO:0000313" key="3">
    <source>
        <dbReference type="Proteomes" id="UP000654279"/>
    </source>
</evidence>
<comment type="caution">
    <text evidence="2">The sequence shown here is derived from an EMBL/GenBank/DDBJ whole genome shotgun (WGS) entry which is preliminary data.</text>
</comment>
<dbReference type="AlphaFoldDB" id="A0A926D1Z4"/>
<dbReference type="Pfam" id="PF00583">
    <property type="entry name" value="Acetyltransf_1"/>
    <property type="match status" value="1"/>
</dbReference>
<keyword evidence="3" id="KW-1185">Reference proteome</keyword>
<dbReference type="CDD" id="cd04301">
    <property type="entry name" value="NAT_SF"/>
    <property type="match status" value="1"/>
</dbReference>
<dbReference type="GO" id="GO:0016747">
    <property type="term" value="F:acyltransferase activity, transferring groups other than amino-acyl groups"/>
    <property type="evidence" value="ECO:0007669"/>
    <property type="project" value="InterPro"/>
</dbReference>
<gene>
    <name evidence="2" type="ORF">H8699_08600</name>
</gene>
<dbReference type="Gene3D" id="3.40.630.30">
    <property type="match status" value="1"/>
</dbReference>
<protein>
    <submittedName>
        <fullName evidence="2">GNAT family N-acetyltransferase</fullName>
    </submittedName>
</protein>
<name>A0A926D1Z4_9FIRM</name>
<dbReference type="InterPro" id="IPR016181">
    <property type="entry name" value="Acyl_CoA_acyltransferase"/>
</dbReference>
<feature type="domain" description="N-acetyltransferase" evidence="1">
    <location>
        <begin position="6"/>
        <end position="153"/>
    </location>
</feature>
<evidence type="ECO:0000313" key="2">
    <source>
        <dbReference type="EMBL" id="MBC8529484.1"/>
    </source>
</evidence>
<dbReference type="EMBL" id="JACRSO010000003">
    <property type="protein sequence ID" value="MBC8529484.1"/>
    <property type="molecule type" value="Genomic_DNA"/>
</dbReference>
<sequence length="153" mass="17420">MKQPQIVSVCQQPAIADTAIRYFQDKWASPESLMVYEDCIRHCIGAKAPLPQWYLLFMEDAVIGCAGLITNDFISRMDLYPWLCALYIEPAYRGRAYGALMLARAKTDARAAGYETLYLCTDHTGYYERYGFSYLGQGYHPWGESSRIYAAPL</sequence>
<reference evidence="2" key="1">
    <citation type="submission" date="2020-08" db="EMBL/GenBank/DDBJ databases">
        <title>Genome public.</title>
        <authorList>
            <person name="Liu C."/>
            <person name="Sun Q."/>
        </authorList>
    </citation>
    <scope>NUCLEOTIDE SEQUENCE</scope>
    <source>
        <strain evidence="2">NSJ-44</strain>
    </source>
</reference>
<proteinExistence type="predicted"/>
<dbReference type="Proteomes" id="UP000654279">
    <property type="component" value="Unassembled WGS sequence"/>
</dbReference>
<dbReference type="RefSeq" id="WP_249285322.1">
    <property type="nucleotide sequence ID" value="NZ_JACRSO010000003.1"/>
</dbReference>
<dbReference type="PROSITE" id="PS51186">
    <property type="entry name" value="GNAT"/>
    <property type="match status" value="1"/>
</dbReference>
<accession>A0A926D1Z4</accession>
<dbReference type="InterPro" id="IPR000182">
    <property type="entry name" value="GNAT_dom"/>
</dbReference>
<evidence type="ECO:0000259" key="1">
    <source>
        <dbReference type="PROSITE" id="PS51186"/>
    </source>
</evidence>
<dbReference type="SUPFAM" id="SSF55729">
    <property type="entry name" value="Acyl-CoA N-acyltransferases (Nat)"/>
    <property type="match status" value="1"/>
</dbReference>
<organism evidence="2 3">
    <name type="scientific">Luoshenia tenuis</name>
    <dbReference type="NCBI Taxonomy" id="2763654"/>
    <lineage>
        <taxon>Bacteria</taxon>
        <taxon>Bacillati</taxon>
        <taxon>Bacillota</taxon>
        <taxon>Clostridia</taxon>
        <taxon>Christensenellales</taxon>
        <taxon>Christensenellaceae</taxon>
        <taxon>Luoshenia</taxon>
    </lineage>
</organism>